<dbReference type="Proteomes" id="UP000270866">
    <property type="component" value="Chromosome 4"/>
</dbReference>
<comment type="caution">
    <text evidence="1">The sequence shown here is derived from an EMBL/GenBank/DDBJ whole genome shotgun (WGS) entry which is preliminary data.</text>
</comment>
<accession>A0A3L6P0N7</accession>
<name>A0A3L6P0N7_FUSOX</name>
<reference evidence="1 2" key="1">
    <citation type="journal article" date="2018" name="Sci. Rep.">
        <title>Characterisation of pathogen-specific regions and novel effector candidates in Fusarium oxysporum f. sp. cepae.</title>
        <authorList>
            <person name="Armitage A.D."/>
            <person name="Taylor A."/>
            <person name="Sobczyk M.K."/>
            <person name="Baxter L."/>
            <person name="Greenfield B.P."/>
            <person name="Bates H.J."/>
            <person name="Wilson F."/>
            <person name="Jackson A.C."/>
            <person name="Ott S."/>
            <person name="Harrison R.J."/>
            <person name="Clarkson J.P."/>
        </authorList>
    </citation>
    <scope>NUCLEOTIDE SEQUENCE [LARGE SCALE GENOMIC DNA]</scope>
    <source>
        <strain evidence="1 2">FoC_Fus2</strain>
    </source>
</reference>
<protein>
    <submittedName>
        <fullName evidence="1">Uncharacterized protein</fullName>
    </submittedName>
</protein>
<proteinExistence type="predicted"/>
<sequence>MAQDIFTLFLKRIALVLDSSIASILYPNFDRSSGLTNSLIDDLAEAMIAERLATRDEAIMNILPGFYQDSVFQYPLNFQLISVVNSLKQQNRFDESEEIIERLIKTATGTVGGLAEQTLSL</sequence>
<evidence type="ECO:0000313" key="1">
    <source>
        <dbReference type="EMBL" id="RKK25258.1"/>
    </source>
</evidence>
<gene>
    <name evidence="1" type="ORF">BFJ65_g3165</name>
</gene>
<evidence type="ECO:0000313" key="2">
    <source>
        <dbReference type="Proteomes" id="UP000270866"/>
    </source>
</evidence>
<dbReference type="AlphaFoldDB" id="A0A3L6P0N7"/>
<organism evidence="1 2">
    <name type="scientific">Fusarium oxysporum f. sp. cepae</name>
    <dbReference type="NCBI Taxonomy" id="396571"/>
    <lineage>
        <taxon>Eukaryota</taxon>
        <taxon>Fungi</taxon>
        <taxon>Dikarya</taxon>
        <taxon>Ascomycota</taxon>
        <taxon>Pezizomycotina</taxon>
        <taxon>Sordariomycetes</taxon>
        <taxon>Hypocreomycetidae</taxon>
        <taxon>Hypocreales</taxon>
        <taxon>Nectriaceae</taxon>
        <taxon>Fusarium</taxon>
        <taxon>Fusarium oxysporum species complex</taxon>
    </lineage>
</organism>
<dbReference type="EMBL" id="MRCU01000002">
    <property type="protein sequence ID" value="RKK25258.1"/>
    <property type="molecule type" value="Genomic_DNA"/>
</dbReference>